<dbReference type="PANTHER" id="PTHR43140:SF1">
    <property type="entry name" value="TYPE I RESTRICTION ENZYME ECOKI SPECIFICITY SUBUNIT"/>
    <property type="match status" value="1"/>
</dbReference>
<dbReference type="InterPro" id="IPR044946">
    <property type="entry name" value="Restrct_endonuc_typeI_TRD_sf"/>
</dbReference>
<sequence>MSEMIRLKYVSSINEGVLAEDADPGFEFLYVDISAVGQGTLALPAEPTRFAVAPSRARRLAVAGDTVVSTVRTYLRAVTEVPATEDPLVFSTGFAVISPDRQRVYPRYLTWQLQADNFISTVESISTGVSYPATSAAAIGDIGVRIPPLDVQRAVANFLDRETAKIDALIAKQERLLALLDEREDALRKAWTLGHTQGAAATRIGRVLERLERPPAEPAPIVTAYRDGQVTSRGVRREDGYTISFTEHGYQGVEVGDLVFHGLDGFAGAVGVAEVSGKCSPVYHVCRAREGHDAEYLAQHIRALGVSGMLEKFAWSVRQRSADYRNWALFAALPIAVPSLHEQREAADEIRRARERASRLRRSAKACIDLLRERRAALITAAVTGRLDVTTYGKAG</sequence>
<evidence type="ECO:0000313" key="3">
    <source>
        <dbReference type="EMBL" id="GMA41848.1"/>
    </source>
</evidence>
<dbReference type="RefSeq" id="WP_284305347.1">
    <property type="nucleotide sequence ID" value="NZ_BSUO01000001.1"/>
</dbReference>
<accession>A0ABQ6IX23</accession>
<comment type="caution">
    <text evidence="3">The sequence shown here is derived from an EMBL/GenBank/DDBJ whole genome shotgun (WGS) entry which is preliminary data.</text>
</comment>
<keyword evidence="2" id="KW-0238">DNA-binding</keyword>
<evidence type="ECO:0008006" key="5">
    <source>
        <dbReference type="Google" id="ProtNLM"/>
    </source>
</evidence>
<organism evidence="3 4">
    <name type="scientific">Mobilicoccus caccae</name>
    <dbReference type="NCBI Taxonomy" id="1859295"/>
    <lineage>
        <taxon>Bacteria</taxon>
        <taxon>Bacillati</taxon>
        <taxon>Actinomycetota</taxon>
        <taxon>Actinomycetes</taxon>
        <taxon>Micrococcales</taxon>
        <taxon>Dermatophilaceae</taxon>
        <taxon>Mobilicoccus</taxon>
    </lineage>
</organism>
<dbReference type="Gene3D" id="3.90.220.20">
    <property type="entry name" value="DNA methylase specificity domains"/>
    <property type="match status" value="2"/>
</dbReference>
<dbReference type="InterPro" id="IPR051212">
    <property type="entry name" value="Type-I_RE_S_subunit"/>
</dbReference>
<evidence type="ECO:0000256" key="2">
    <source>
        <dbReference type="ARBA" id="ARBA00023125"/>
    </source>
</evidence>
<reference evidence="4" key="1">
    <citation type="journal article" date="2019" name="Int. J. Syst. Evol. Microbiol.">
        <title>The Global Catalogue of Microorganisms (GCM) 10K type strain sequencing project: providing services to taxonomists for standard genome sequencing and annotation.</title>
        <authorList>
            <consortium name="The Broad Institute Genomics Platform"/>
            <consortium name="The Broad Institute Genome Sequencing Center for Infectious Disease"/>
            <person name="Wu L."/>
            <person name="Ma J."/>
        </authorList>
    </citation>
    <scope>NUCLEOTIDE SEQUENCE [LARGE SCALE GENOMIC DNA]</scope>
    <source>
        <strain evidence="4">NBRC 113072</strain>
    </source>
</reference>
<proteinExistence type="predicted"/>
<dbReference type="Proteomes" id="UP001157126">
    <property type="component" value="Unassembled WGS sequence"/>
</dbReference>
<dbReference type="EMBL" id="BSUO01000001">
    <property type="protein sequence ID" value="GMA41848.1"/>
    <property type="molecule type" value="Genomic_DNA"/>
</dbReference>
<dbReference type="SUPFAM" id="SSF116734">
    <property type="entry name" value="DNA methylase specificity domain"/>
    <property type="match status" value="2"/>
</dbReference>
<keyword evidence="1" id="KW-0680">Restriction system</keyword>
<evidence type="ECO:0000256" key="1">
    <source>
        <dbReference type="ARBA" id="ARBA00022747"/>
    </source>
</evidence>
<keyword evidence="4" id="KW-1185">Reference proteome</keyword>
<name>A0ABQ6IX23_9MICO</name>
<evidence type="ECO:0000313" key="4">
    <source>
        <dbReference type="Proteomes" id="UP001157126"/>
    </source>
</evidence>
<dbReference type="PANTHER" id="PTHR43140">
    <property type="entry name" value="TYPE-1 RESTRICTION ENZYME ECOKI SPECIFICITY PROTEIN"/>
    <property type="match status" value="1"/>
</dbReference>
<gene>
    <name evidence="3" type="ORF">GCM10025883_38930</name>
</gene>
<protein>
    <recommendedName>
        <fullName evidence="5">Type I restriction enzyme S subunit</fullName>
    </recommendedName>
</protein>